<proteinExistence type="predicted"/>
<protein>
    <submittedName>
        <fullName evidence="1">Acyl-CoA thioesterase</fullName>
    </submittedName>
</protein>
<organism evidence="1 2">
    <name type="scientific">Muribaculum caecicola</name>
    <dbReference type="NCBI Taxonomy" id="3038144"/>
    <lineage>
        <taxon>Bacteria</taxon>
        <taxon>Pseudomonadati</taxon>
        <taxon>Bacteroidota</taxon>
        <taxon>Bacteroidia</taxon>
        <taxon>Bacteroidales</taxon>
        <taxon>Muribaculaceae</taxon>
        <taxon>Muribaculum</taxon>
    </lineage>
</organism>
<name>A0AC61S6M4_9BACT</name>
<reference evidence="1" key="1">
    <citation type="submission" date="2019-04" db="EMBL/GenBank/DDBJ databases">
        <title>Microbes associate with the intestines of laboratory mice.</title>
        <authorList>
            <person name="Navarre W."/>
            <person name="Wong E."/>
            <person name="Huang K.C."/>
            <person name="Tropini C."/>
            <person name="Ng K."/>
            <person name="Yu B."/>
        </authorList>
    </citation>
    <scope>NUCLEOTIDE SEQUENCE</scope>
    <source>
        <strain evidence="1">NM86_A22</strain>
    </source>
</reference>
<evidence type="ECO:0000313" key="1">
    <source>
        <dbReference type="EMBL" id="THG54250.1"/>
    </source>
</evidence>
<gene>
    <name evidence="1" type="ORF">E5990_03540</name>
</gene>
<sequence>MIKKDKYMFELPMKVRDYEVDVEGIVNNANYLHYMEHTRHEFCAAVGMSFRQMHSKGIDPVLYRAEIDYRTPLGLGEEFTSCLNIERQGARFIFYQDIYNSAGRLVVKAKISVVATCGGRPTRGDELALFFKDYI</sequence>
<dbReference type="Proteomes" id="UP000305401">
    <property type="component" value="Unassembled WGS sequence"/>
</dbReference>
<accession>A0AC61S6M4</accession>
<evidence type="ECO:0000313" key="2">
    <source>
        <dbReference type="Proteomes" id="UP000305401"/>
    </source>
</evidence>
<keyword evidence="2" id="KW-1185">Reference proteome</keyword>
<comment type="caution">
    <text evidence="1">The sequence shown here is derived from an EMBL/GenBank/DDBJ whole genome shotgun (WGS) entry which is preliminary data.</text>
</comment>
<dbReference type="EMBL" id="SSTG01000025">
    <property type="protein sequence ID" value="THG54250.1"/>
    <property type="molecule type" value="Genomic_DNA"/>
</dbReference>